<dbReference type="Proteomes" id="UP001499947">
    <property type="component" value="Unassembled WGS sequence"/>
</dbReference>
<protein>
    <recommendedName>
        <fullName evidence="5">Solute-binding protein family 5 domain-containing protein</fullName>
    </recommendedName>
</protein>
<organism evidence="6 7">
    <name type="scientific">Streptomyces yatensis</name>
    <dbReference type="NCBI Taxonomy" id="155177"/>
    <lineage>
        <taxon>Bacteria</taxon>
        <taxon>Bacillati</taxon>
        <taxon>Actinomycetota</taxon>
        <taxon>Actinomycetes</taxon>
        <taxon>Kitasatosporales</taxon>
        <taxon>Streptomycetaceae</taxon>
        <taxon>Streptomyces</taxon>
        <taxon>Streptomyces violaceusniger group</taxon>
    </lineage>
</organism>
<dbReference type="InterPro" id="IPR039424">
    <property type="entry name" value="SBP_5"/>
</dbReference>
<dbReference type="CDD" id="cd00995">
    <property type="entry name" value="PBP2_NikA_DppA_OppA_like"/>
    <property type="match status" value="1"/>
</dbReference>
<dbReference type="SUPFAM" id="SSF53850">
    <property type="entry name" value="Periplasmic binding protein-like II"/>
    <property type="match status" value="1"/>
</dbReference>
<dbReference type="Gene3D" id="3.10.105.10">
    <property type="entry name" value="Dipeptide-binding Protein, Domain 3"/>
    <property type="match status" value="1"/>
</dbReference>
<keyword evidence="7" id="KW-1185">Reference proteome</keyword>
<dbReference type="InterPro" id="IPR000914">
    <property type="entry name" value="SBP_5_dom"/>
</dbReference>
<keyword evidence="3" id="KW-0813">Transport</keyword>
<dbReference type="PANTHER" id="PTHR30290">
    <property type="entry name" value="PERIPLASMIC BINDING COMPONENT OF ABC TRANSPORTER"/>
    <property type="match status" value="1"/>
</dbReference>
<evidence type="ECO:0000256" key="2">
    <source>
        <dbReference type="ARBA" id="ARBA00005695"/>
    </source>
</evidence>
<accession>A0ABN2I8A7</accession>
<comment type="similarity">
    <text evidence="2">Belongs to the bacterial solute-binding protein 5 family.</text>
</comment>
<evidence type="ECO:0000259" key="5">
    <source>
        <dbReference type="Pfam" id="PF00496"/>
    </source>
</evidence>
<name>A0ABN2I8A7_9ACTN</name>
<dbReference type="Gene3D" id="3.40.190.10">
    <property type="entry name" value="Periplasmic binding protein-like II"/>
    <property type="match status" value="1"/>
</dbReference>
<comment type="caution">
    <text evidence="6">The sequence shown here is derived from an EMBL/GenBank/DDBJ whole genome shotgun (WGS) entry which is preliminary data.</text>
</comment>
<dbReference type="PANTHER" id="PTHR30290:SF10">
    <property type="entry name" value="PERIPLASMIC OLIGOPEPTIDE-BINDING PROTEIN-RELATED"/>
    <property type="match status" value="1"/>
</dbReference>
<dbReference type="Pfam" id="PF00496">
    <property type="entry name" value="SBP_bac_5"/>
    <property type="match status" value="1"/>
</dbReference>
<evidence type="ECO:0000313" key="7">
    <source>
        <dbReference type="Proteomes" id="UP001499947"/>
    </source>
</evidence>
<dbReference type="PROSITE" id="PS51257">
    <property type="entry name" value="PROKAR_LIPOPROTEIN"/>
    <property type="match status" value="1"/>
</dbReference>
<evidence type="ECO:0000313" key="6">
    <source>
        <dbReference type="EMBL" id="GAA1700369.1"/>
    </source>
</evidence>
<comment type="subcellular location">
    <subcellularLocation>
        <location evidence="1">Cell envelope</location>
    </subcellularLocation>
</comment>
<keyword evidence="4" id="KW-0732">Signal</keyword>
<evidence type="ECO:0000256" key="3">
    <source>
        <dbReference type="ARBA" id="ARBA00022448"/>
    </source>
</evidence>
<dbReference type="EMBL" id="BAAALR010000053">
    <property type="protein sequence ID" value="GAA1700369.1"/>
    <property type="molecule type" value="Genomic_DNA"/>
</dbReference>
<proteinExistence type="inferred from homology"/>
<reference evidence="6 7" key="1">
    <citation type="journal article" date="2019" name="Int. J. Syst. Evol. Microbiol.">
        <title>The Global Catalogue of Microorganisms (GCM) 10K type strain sequencing project: providing services to taxonomists for standard genome sequencing and annotation.</title>
        <authorList>
            <consortium name="The Broad Institute Genomics Platform"/>
            <consortium name="The Broad Institute Genome Sequencing Center for Infectious Disease"/>
            <person name="Wu L."/>
            <person name="Ma J."/>
        </authorList>
    </citation>
    <scope>NUCLEOTIDE SEQUENCE [LARGE SCALE GENOMIC DNA]</scope>
    <source>
        <strain evidence="6 7">JCM 13244</strain>
    </source>
</reference>
<evidence type="ECO:0000256" key="4">
    <source>
        <dbReference type="ARBA" id="ARBA00022729"/>
    </source>
</evidence>
<evidence type="ECO:0000256" key="1">
    <source>
        <dbReference type="ARBA" id="ARBA00004196"/>
    </source>
</evidence>
<sequence>MFRQSGAVLAVVAALGLSATGCGVDEEALRGSTDTINMSLNTDPATFDPALAAGGDDYTVARLLFDTVVRKDSGNRLVGGIASTWKAEDAAHYTFTLRKGLTCSDGSAITPSVVARSLTRFASPKTGSPGRTLALGSATATFTADDGAGTVKAALSAPWSDFLTGLSLPSAGIVCPAGLDDAGQLAAGKVEGAFSGPYTLTSSRPAVSYKLTLRNTYAAWPRFAKPLRGVPAEHLDLTPIADYSTIATKLVSYSLDVGVVADENVNRFDGDSRFATSSASNTTTYLLFNERPGTVFASRPDLRTAVAQAIDAQTFSDIVSGQRGSVIRSVGSAKVPCVNTDRSSLVAADRAAAAKKLKGVRFRIVGTTLLRGGNDYIAEALRKAGATVKVDSLDNANWATVTSAGGKDWDINVQGDNNMMGTLTSSLLRVMGPPTEKGGRNKMGRVNDEGYAAVDRAMGNLDRAAQCAALRSAQKSFLKRVDAIPLSTLPSTTVVAEGYSIRTFDDYLDPATLRIHK</sequence>
<gene>
    <name evidence="6" type="ORF">GCM10009680_46230</name>
</gene>
<feature type="domain" description="Solute-binding protein family 5" evidence="5">
    <location>
        <begin position="77"/>
        <end position="413"/>
    </location>
</feature>